<proteinExistence type="predicted"/>
<dbReference type="Proteomes" id="UP000199413">
    <property type="component" value="Unassembled WGS sequence"/>
</dbReference>
<keyword evidence="2" id="KW-1185">Reference proteome</keyword>
<dbReference type="AlphaFoldDB" id="A0A1C6SIT6"/>
<name>A0A1C6SIT6_9ACTN</name>
<dbReference type="EMBL" id="FMHV01000002">
    <property type="protein sequence ID" value="SCL29464.1"/>
    <property type="molecule type" value="Genomic_DNA"/>
</dbReference>
<evidence type="ECO:0000313" key="2">
    <source>
        <dbReference type="Proteomes" id="UP000199413"/>
    </source>
</evidence>
<gene>
    <name evidence="1" type="ORF">GA0070624_3887</name>
</gene>
<sequence>MDLSFLRPLFDRPGPWVSVYLDATREVRADAALLRAIVGTGARLVLVGRGEVPLNHGMGAVLRYAVASTATS</sequence>
<dbReference type="OrthoDB" id="5179393at2"/>
<organism evidence="1 2">
    <name type="scientific">Micromonospora rhizosphaerae</name>
    <dbReference type="NCBI Taxonomy" id="568872"/>
    <lineage>
        <taxon>Bacteria</taxon>
        <taxon>Bacillati</taxon>
        <taxon>Actinomycetota</taxon>
        <taxon>Actinomycetes</taxon>
        <taxon>Micromonosporales</taxon>
        <taxon>Micromonosporaceae</taxon>
        <taxon>Micromonospora</taxon>
    </lineage>
</organism>
<dbReference type="RefSeq" id="WP_091342993.1">
    <property type="nucleotide sequence ID" value="NZ_FMHV01000002.1"/>
</dbReference>
<reference evidence="2" key="1">
    <citation type="submission" date="2016-06" db="EMBL/GenBank/DDBJ databases">
        <authorList>
            <person name="Varghese N."/>
            <person name="Submissions Spin"/>
        </authorList>
    </citation>
    <scope>NUCLEOTIDE SEQUENCE [LARGE SCALE GENOMIC DNA]</scope>
    <source>
        <strain evidence="2">DSM 45431</strain>
    </source>
</reference>
<accession>A0A1C6SIT6</accession>
<evidence type="ECO:0000313" key="1">
    <source>
        <dbReference type="EMBL" id="SCL29464.1"/>
    </source>
</evidence>
<protein>
    <submittedName>
        <fullName evidence="1">Uncharacterized protein</fullName>
    </submittedName>
</protein>